<evidence type="ECO:0000313" key="2">
    <source>
        <dbReference type="Proteomes" id="UP000002878"/>
    </source>
</evidence>
<gene>
    <name evidence="1" type="ORF">MUS_0363</name>
</gene>
<organism evidence="1 2">
    <name type="scientific">Bacillus amyloliquefaciens (strain Y2)</name>
    <name type="common">Bacillus amyloliquefaciens subsp. plantarum (strain B9601-Y2)</name>
    <dbReference type="NCBI Taxonomy" id="1155777"/>
    <lineage>
        <taxon>Bacteria</taxon>
        <taxon>Bacillati</taxon>
        <taxon>Bacillota</taxon>
        <taxon>Bacilli</taxon>
        <taxon>Bacillales</taxon>
        <taxon>Bacillaceae</taxon>
        <taxon>Bacillus</taxon>
        <taxon>Bacillus amyloliquefaciens group</taxon>
    </lineage>
</organism>
<protein>
    <submittedName>
        <fullName evidence="1">Uncharacterized protein</fullName>
    </submittedName>
</protein>
<dbReference type="Proteomes" id="UP000002878">
    <property type="component" value="Chromosome"/>
</dbReference>
<dbReference type="EMBL" id="CP003332">
    <property type="protein sequence ID" value="AFJ60445.1"/>
    <property type="molecule type" value="Genomic_DNA"/>
</dbReference>
<accession>I2C1C1</accession>
<dbReference type="HOGENOM" id="CLU_3284245_0_0_9"/>
<dbReference type="AlphaFoldDB" id="I2C1C1"/>
<proteinExistence type="predicted"/>
<dbReference type="KEGG" id="bqy:MUS_0363"/>
<sequence>MNNLETGGPVWPPSVLTPLGKLRSAETKFACFSGWKETET</sequence>
<evidence type="ECO:0000313" key="1">
    <source>
        <dbReference type="EMBL" id="AFJ60445.1"/>
    </source>
</evidence>
<name>I2C1C1_BACAY</name>
<reference evidence="1 2" key="1">
    <citation type="journal article" date="2012" name="J. Biotechnol.">
        <title>Genome sequence of the plant growth promoting strain Bacillus amyloliquefaciens subsp. plantarum B9601-Y2 and expression of mersacidin and other secondary metabolites.</title>
        <authorList>
            <person name="He P."/>
            <person name="Hao K."/>
            <person name="Blom J."/>
            <person name="Ruckert C."/>
            <person name="Vater J."/>
            <person name="Mao Z."/>
            <person name="Wu Y."/>
            <person name="Hou M."/>
            <person name="He P."/>
            <person name="He Y."/>
            <person name="Borriss R."/>
        </authorList>
    </citation>
    <scope>NUCLEOTIDE SEQUENCE [LARGE SCALE GENOMIC DNA]</scope>
    <source>
        <strain evidence="1">Y2</strain>
    </source>
</reference>